<organism evidence="3 4">
    <name type="scientific">Massilia jejuensis</name>
    <dbReference type="NCBI Taxonomy" id="648894"/>
    <lineage>
        <taxon>Bacteria</taxon>
        <taxon>Pseudomonadati</taxon>
        <taxon>Pseudomonadota</taxon>
        <taxon>Betaproteobacteria</taxon>
        <taxon>Burkholderiales</taxon>
        <taxon>Oxalobacteraceae</taxon>
        <taxon>Telluria group</taxon>
        <taxon>Massilia</taxon>
    </lineage>
</organism>
<protein>
    <submittedName>
        <fullName evidence="3">PhzF family phenazine biosynthesis protein</fullName>
    </submittedName>
</protein>
<dbReference type="PIRSF" id="PIRSF016184">
    <property type="entry name" value="PhzC_PhzF"/>
    <property type="match status" value="1"/>
</dbReference>
<evidence type="ECO:0000256" key="2">
    <source>
        <dbReference type="ARBA" id="ARBA00023235"/>
    </source>
</evidence>
<dbReference type="Proteomes" id="UP001596031">
    <property type="component" value="Unassembled WGS sequence"/>
</dbReference>
<comment type="similarity">
    <text evidence="1">Belongs to the PhzF family.</text>
</comment>
<accession>A0ABW0PFY4</accession>
<evidence type="ECO:0000313" key="3">
    <source>
        <dbReference type="EMBL" id="MFC5510487.1"/>
    </source>
</evidence>
<dbReference type="PANTHER" id="PTHR13774">
    <property type="entry name" value="PHENAZINE BIOSYNTHESIS PROTEIN"/>
    <property type="match status" value="1"/>
</dbReference>
<evidence type="ECO:0000256" key="1">
    <source>
        <dbReference type="ARBA" id="ARBA00008270"/>
    </source>
</evidence>
<gene>
    <name evidence="3" type="ORF">ACFPOU_05000</name>
</gene>
<sequence length="263" mass="28140">MEIHSFRCFGAHDGEGNPALVIEGESSSSSARQAFARARNVTCVWIDPSDEPDVIASVDYFYPHTRSPLCLHATLAVGRRLFELHGAEDELTVKTSTGGQRLGLTANTNDEVFVRLQAQNVMQPVIASDLVGHLMEVPGLQPVRTPFVASVGSPKLLVEVANTTTLYDLEPNLPAIVAWSKDIGINGIYAYCALGNDSYEGRNFNHVDPKLEDSATGVAAGALSSILGHGVTLLQGRAIGRSCRIRTRIAGPDILVGGSVYRA</sequence>
<keyword evidence="4" id="KW-1185">Reference proteome</keyword>
<dbReference type="InterPro" id="IPR003719">
    <property type="entry name" value="Phenazine_PhzF-like"/>
</dbReference>
<evidence type="ECO:0000313" key="4">
    <source>
        <dbReference type="Proteomes" id="UP001596031"/>
    </source>
</evidence>
<comment type="caution">
    <text evidence="3">The sequence shown here is derived from an EMBL/GenBank/DDBJ whole genome shotgun (WGS) entry which is preliminary data.</text>
</comment>
<name>A0ABW0PFY4_9BURK</name>
<dbReference type="RefSeq" id="WP_379717840.1">
    <property type="nucleotide sequence ID" value="NZ_JBHSMS010000017.1"/>
</dbReference>
<dbReference type="Pfam" id="PF02567">
    <property type="entry name" value="PhzC-PhzF"/>
    <property type="match status" value="1"/>
</dbReference>
<dbReference type="Gene3D" id="3.10.310.10">
    <property type="entry name" value="Diaminopimelate Epimerase, Chain A, domain 1"/>
    <property type="match status" value="2"/>
</dbReference>
<proteinExistence type="inferred from homology"/>
<dbReference type="EMBL" id="JBHSMS010000017">
    <property type="protein sequence ID" value="MFC5510487.1"/>
    <property type="molecule type" value="Genomic_DNA"/>
</dbReference>
<dbReference type="PANTHER" id="PTHR13774:SF39">
    <property type="entry name" value="BIOSYNTHESIS PROTEIN, PUTATIVE-RELATED"/>
    <property type="match status" value="1"/>
</dbReference>
<reference evidence="4" key="1">
    <citation type="journal article" date="2019" name="Int. J. Syst. Evol. Microbiol.">
        <title>The Global Catalogue of Microorganisms (GCM) 10K type strain sequencing project: providing services to taxonomists for standard genome sequencing and annotation.</title>
        <authorList>
            <consortium name="The Broad Institute Genomics Platform"/>
            <consortium name="The Broad Institute Genome Sequencing Center for Infectious Disease"/>
            <person name="Wu L."/>
            <person name="Ma J."/>
        </authorList>
    </citation>
    <scope>NUCLEOTIDE SEQUENCE [LARGE SCALE GENOMIC DNA]</scope>
    <source>
        <strain evidence="4">CCUG 38813</strain>
    </source>
</reference>
<dbReference type="SUPFAM" id="SSF54506">
    <property type="entry name" value="Diaminopimelate epimerase-like"/>
    <property type="match status" value="1"/>
</dbReference>
<keyword evidence="2" id="KW-0413">Isomerase</keyword>